<reference evidence="1 2" key="1">
    <citation type="submission" date="2019-05" db="EMBL/GenBank/DDBJ databases">
        <title>Another draft genome of Portunus trituberculatus and its Hox gene families provides insights of decapod evolution.</title>
        <authorList>
            <person name="Jeong J.-H."/>
            <person name="Song I."/>
            <person name="Kim S."/>
            <person name="Choi T."/>
            <person name="Kim D."/>
            <person name="Ryu S."/>
            <person name="Kim W."/>
        </authorList>
    </citation>
    <scope>NUCLEOTIDE SEQUENCE [LARGE SCALE GENOMIC DNA]</scope>
    <source>
        <tissue evidence="1">Muscle</tissue>
    </source>
</reference>
<sequence>MCPLHSFTLKQPLRWLSVRAAGVAVWHRRRGQDLRRDNMVSTGRHNKHHHPNHAACCHSTIPYAVLIQRALPGRLDGWFPPP</sequence>
<protein>
    <submittedName>
        <fullName evidence="1">Uncharacterized protein</fullName>
    </submittedName>
</protein>
<comment type="caution">
    <text evidence="1">The sequence shown here is derived from an EMBL/GenBank/DDBJ whole genome shotgun (WGS) entry which is preliminary data.</text>
</comment>
<name>A0A5B7D7Z7_PORTR</name>
<evidence type="ECO:0000313" key="1">
    <source>
        <dbReference type="EMBL" id="MPC17347.1"/>
    </source>
</evidence>
<gene>
    <name evidence="1" type="ORF">E2C01_010199</name>
</gene>
<proteinExistence type="predicted"/>
<organism evidence="1 2">
    <name type="scientific">Portunus trituberculatus</name>
    <name type="common">Swimming crab</name>
    <name type="synonym">Neptunus trituberculatus</name>
    <dbReference type="NCBI Taxonomy" id="210409"/>
    <lineage>
        <taxon>Eukaryota</taxon>
        <taxon>Metazoa</taxon>
        <taxon>Ecdysozoa</taxon>
        <taxon>Arthropoda</taxon>
        <taxon>Crustacea</taxon>
        <taxon>Multicrustacea</taxon>
        <taxon>Malacostraca</taxon>
        <taxon>Eumalacostraca</taxon>
        <taxon>Eucarida</taxon>
        <taxon>Decapoda</taxon>
        <taxon>Pleocyemata</taxon>
        <taxon>Brachyura</taxon>
        <taxon>Eubrachyura</taxon>
        <taxon>Portunoidea</taxon>
        <taxon>Portunidae</taxon>
        <taxon>Portuninae</taxon>
        <taxon>Portunus</taxon>
    </lineage>
</organism>
<dbReference type="Proteomes" id="UP000324222">
    <property type="component" value="Unassembled WGS sequence"/>
</dbReference>
<dbReference type="AlphaFoldDB" id="A0A5B7D7Z7"/>
<evidence type="ECO:0000313" key="2">
    <source>
        <dbReference type="Proteomes" id="UP000324222"/>
    </source>
</evidence>
<dbReference type="EMBL" id="VSRR010000581">
    <property type="protein sequence ID" value="MPC17347.1"/>
    <property type="molecule type" value="Genomic_DNA"/>
</dbReference>
<keyword evidence="2" id="KW-1185">Reference proteome</keyword>
<accession>A0A5B7D7Z7</accession>